<evidence type="ECO:0000313" key="8">
    <source>
        <dbReference type="EMBL" id="QKN88754.1"/>
    </source>
</evidence>
<dbReference type="EMBL" id="MT138232">
    <property type="protein sequence ID" value="QKN88754.1"/>
    <property type="molecule type" value="Genomic_DNA"/>
</dbReference>
<feature type="compositionally biased region" description="Gly residues" evidence="6">
    <location>
        <begin position="7"/>
        <end position="20"/>
    </location>
</feature>
<evidence type="ECO:0000256" key="4">
    <source>
        <dbReference type="ARBA" id="ARBA00022561"/>
    </source>
</evidence>
<comment type="subcellular location">
    <subcellularLocation>
        <location evidence="1">Virion</location>
    </subcellularLocation>
</comment>
<evidence type="ECO:0000256" key="5">
    <source>
        <dbReference type="ARBA" id="ARBA00022844"/>
    </source>
</evidence>
<dbReference type="InterPro" id="IPR036952">
    <property type="entry name" value="VP1/VP2"/>
</dbReference>
<dbReference type="Pfam" id="PF00740">
    <property type="entry name" value="VP1_2"/>
    <property type="match status" value="1"/>
</dbReference>
<proteinExistence type="inferred from homology"/>
<comment type="similarity">
    <text evidence="2">Belongs to the parvoviridae capsid protein family.</text>
</comment>
<organism evidence="8">
    <name type="scientific">Dependoparvovirus sp</name>
    <dbReference type="NCBI Taxonomy" id="2052559"/>
    <lineage>
        <taxon>Viruses</taxon>
        <taxon>Monodnaviria</taxon>
        <taxon>Shotokuvirae</taxon>
        <taxon>Cossaviricota</taxon>
        <taxon>Quintoviricetes</taxon>
        <taxon>Piccovirales</taxon>
        <taxon>Parvoviridae</taxon>
        <taxon>Parvovirinae</taxon>
        <taxon>Dependoparvovirus</taxon>
    </lineage>
</organism>
<dbReference type="Gene3D" id="2.170.30.10">
    <property type="entry name" value="Parvovirus coat protein VP1/VP2"/>
    <property type="match status" value="1"/>
</dbReference>
<evidence type="ECO:0000256" key="6">
    <source>
        <dbReference type="SAM" id="MobiDB-lite"/>
    </source>
</evidence>
<name>A0A6M9Z6M8_9VIRU</name>
<feature type="domain" description="Coat protein VP1/VP2 Parvovirus" evidence="7">
    <location>
        <begin position="12"/>
        <end position="501"/>
    </location>
</feature>
<dbReference type="InterPro" id="IPR016184">
    <property type="entry name" value="Capsid/spike_ssDNA_virus"/>
</dbReference>
<feature type="compositionally biased region" description="Polar residues" evidence="6">
    <location>
        <begin position="377"/>
        <end position="394"/>
    </location>
</feature>
<keyword evidence="3" id="KW-1140">T=1 icosahedral capsid protein</keyword>
<dbReference type="GO" id="GO:0039615">
    <property type="term" value="C:T=1 icosahedral viral capsid"/>
    <property type="evidence" value="ECO:0007669"/>
    <property type="project" value="UniProtKB-KW"/>
</dbReference>
<accession>A0A6M9Z6M8</accession>
<reference evidence="8" key="1">
    <citation type="submission" date="2020-01" db="EMBL/GenBank/DDBJ databases">
        <title>Viral genomes from wild and zoo birds in China.</title>
        <authorList>
            <person name="Xiao Y."/>
            <person name="Shan T."/>
            <person name="Yang S."/>
            <person name="Zhang W."/>
        </authorList>
    </citation>
    <scope>NUCLEOTIDE SEQUENCE</scope>
    <source>
        <strain evidence="8">Cfw059par1</strain>
    </source>
</reference>
<protein>
    <submittedName>
        <fullName evidence="8">Capsid protein</fullName>
    </submittedName>
</protein>
<keyword evidence="5" id="KW-0946">Virion</keyword>
<dbReference type="SUPFAM" id="SSF88645">
    <property type="entry name" value="ssDNA viruses"/>
    <property type="match status" value="1"/>
</dbReference>
<evidence type="ECO:0000256" key="1">
    <source>
        <dbReference type="ARBA" id="ARBA00004328"/>
    </source>
</evidence>
<sequence>MSATGDSGLGGAQSGGDGVGNASGDWHCDSQWMGHTVRTTSTRTWCLPSYNNNLYKRIQNSGGDQNNSFIGFSTPWAYFDFNRFHCHWSPRDWQRLVNNHYGFRPRSMHVKVYNIQVKEVATVNSEKQITNNLTSTVQIFADSQYALPYVTSSATEGSLPPFPADVFLLPQYGYCTLQAWANSQTRTTQRSAFYCLEYFPSKMLRTGDSFDFTYHFPDLPFHSGYAPNQALNRLANPLIDQYLWHFNNTDGSGNPDFAKCVSTNWATKYQNWMPGAFWKTQAWTSLANNPNQQSWNVGNKSEVNGTLDSVRPGPNGMCNTDAQVSTRTAYDNSMIFINEPSQPGDSTTRNISAVKIGREDETIPVNYRANWQGPVTARNQQGSSTAPTKANNTEKGVHPGNVWMDRDVYLQGPIWAKIPKVDGVFHPTPNMGGFGCKTPPPMILIRNTAVPADPPTTYKDGPVQSFISQYSTGQVTVSIEWEVLRESSKRWNPEIQFTNNWENNLIIDFAPDDSGKYTYNRLIGTRYLTQPL</sequence>
<feature type="region of interest" description="Disordered" evidence="6">
    <location>
        <begin position="373"/>
        <end position="399"/>
    </location>
</feature>
<keyword evidence="4" id="KW-0167">Capsid protein</keyword>
<evidence type="ECO:0000256" key="3">
    <source>
        <dbReference type="ARBA" id="ARBA00022431"/>
    </source>
</evidence>
<feature type="region of interest" description="Disordered" evidence="6">
    <location>
        <begin position="1"/>
        <end position="20"/>
    </location>
</feature>
<evidence type="ECO:0000256" key="2">
    <source>
        <dbReference type="ARBA" id="ARBA00005398"/>
    </source>
</evidence>
<evidence type="ECO:0000259" key="7">
    <source>
        <dbReference type="Pfam" id="PF00740"/>
    </source>
</evidence>
<dbReference type="InterPro" id="IPR001403">
    <property type="entry name" value="Parvovirus_coat"/>
</dbReference>
<dbReference type="GO" id="GO:0005198">
    <property type="term" value="F:structural molecule activity"/>
    <property type="evidence" value="ECO:0007669"/>
    <property type="project" value="InterPro"/>
</dbReference>